<dbReference type="InterPro" id="IPR039933">
    <property type="entry name" value="XRI1"/>
</dbReference>
<proteinExistence type="predicted"/>
<name>A0AAX6E1K9_IRIPA</name>
<dbReference type="GO" id="GO:0007143">
    <property type="term" value="P:female meiotic nuclear division"/>
    <property type="evidence" value="ECO:0007669"/>
    <property type="project" value="InterPro"/>
</dbReference>
<dbReference type="GO" id="GO:0007140">
    <property type="term" value="P:male meiotic nuclear division"/>
    <property type="evidence" value="ECO:0007669"/>
    <property type="project" value="InterPro"/>
</dbReference>
<sequence>MDFDDNNSNNNDNNDMFEWREEEYCLQRDTGYDVSHCLWDEVNVSTDNLVNMFDDQTPTKDCLDFGYQVPNAGDSSNKGLEERTETSQMKRRRILQFTSDTSNFGVNDEQLTSAREDLLMEDGLPHDLEWNAQWDSTVHEDTGNFNCEGWDLPSAGLPANCVNESEMHCSTKETYNYIASDVQVDIPEFCNISPQMELDLVQKITSPASIKISKVRKSNLRSPKKLSTSVAYPFALIKPCGVQGDVTLKDINQRIHAPPPSRSRDTNDGISLPNYTTSALTGKPVVVKTKIRTEGGKGSITITRTKG</sequence>
<evidence type="ECO:0000313" key="3">
    <source>
        <dbReference type="Proteomes" id="UP001140949"/>
    </source>
</evidence>
<reference evidence="2" key="2">
    <citation type="submission" date="2023-04" db="EMBL/GenBank/DDBJ databases">
        <authorList>
            <person name="Bruccoleri R.E."/>
            <person name="Oakeley E.J."/>
            <person name="Faust A.-M."/>
            <person name="Dessus-Babus S."/>
            <person name="Altorfer M."/>
            <person name="Burckhardt D."/>
            <person name="Oertli M."/>
            <person name="Naumann U."/>
            <person name="Petersen F."/>
            <person name="Wong J."/>
        </authorList>
    </citation>
    <scope>NUCLEOTIDE SEQUENCE</scope>
    <source>
        <strain evidence="2">GSM-AAB239-AS_SAM_17_03QT</strain>
        <tissue evidence="2">Leaf</tissue>
    </source>
</reference>
<keyword evidence="3" id="KW-1185">Reference proteome</keyword>
<accession>A0AAX6E1K9</accession>
<dbReference type="PANTHER" id="PTHR33385">
    <property type="entry name" value="PROTEIN XRI1"/>
    <property type="match status" value="1"/>
</dbReference>
<organism evidence="2 3">
    <name type="scientific">Iris pallida</name>
    <name type="common">Sweet iris</name>
    <dbReference type="NCBI Taxonomy" id="29817"/>
    <lineage>
        <taxon>Eukaryota</taxon>
        <taxon>Viridiplantae</taxon>
        <taxon>Streptophyta</taxon>
        <taxon>Embryophyta</taxon>
        <taxon>Tracheophyta</taxon>
        <taxon>Spermatophyta</taxon>
        <taxon>Magnoliopsida</taxon>
        <taxon>Liliopsida</taxon>
        <taxon>Asparagales</taxon>
        <taxon>Iridaceae</taxon>
        <taxon>Iridoideae</taxon>
        <taxon>Irideae</taxon>
        <taxon>Iris</taxon>
    </lineage>
</organism>
<evidence type="ECO:0000256" key="1">
    <source>
        <dbReference type="SAM" id="MobiDB-lite"/>
    </source>
</evidence>
<dbReference type="Proteomes" id="UP001140949">
    <property type="component" value="Unassembled WGS sequence"/>
</dbReference>
<dbReference type="PANTHER" id="PTHR33385:SF4">
    <property type="entry name" value="PROTEIN XRI1"/>
    <property type="match status" value="1"/>
</dbReference>
<dbReference type="EMBL" id="JANAVB010040619">
    <property type="protein sequence ID" value="KAJ6797843.1"/>
    <property type="molecule type" value="Genomic_DNA"/>
</dbReference>
<evidence type="ECO:0000313" key="2">
    <source>
        <dbReference type="EMBL" id="KAJ6797843.1"/>
    </source>
</evidence>
<feature type="region of interest" description="Disordered" evidence="1">
    <location>
        <begin position="255"/>
        <end position="275"/>
    </location>
</feature>
<reference evidence="2" key="1">
    <citation type="journal article" date="2023" name="GigaByte">
        <title>Genome assembly of the bearded iris, Iris pallida Lam.</title>
        <authorList>
            <person name="Bruccoleri R.E."/>
            <person name="Oakeley E.J."/>
            <person name="Faust A.M.E."/>
            <person name="Altorfer M."/>
            <person name="Dessus-Babus S."/>
            <person name="Burckhardt D."/>
            <person name="Oertli M."/>
            <person name="Naumann U."/>
            <person name="Petersen F."/>
            <person name="Wong J."/>
        </authorList>
    </citation>
    <scope>NUCLEOTIDE SEQUENCE</scope>
    <source>
        <strain evidence="2">GSM-AAB239-AS_SAM_17_03QT</strain>
    </source>
</reference>
<comment type="caution">
    <text evidence="2">The sequence shown here is derived from an EMBL/GenBank/DDBJ whole genome shotgun (WGS) entry which is preliminary data.</text>
</comment>
<gene>
    <name evidence="2" type="ORF">M6B38_214650</name>
</gene>
<protein>
    <submittedName>
        <fullName evidence="2">Protein XRI1</fullName>
    </submittedName>
</protein>
<dbReference type="AlphaFoldDB" id="A0AAX6E1K9"/>